<evidence type="ECO:0000313" key="8">
    <source>
        <dbReference type="EMBL" id="GIQ71526.1"/>
    </source>
</evidence>
<organism evidence="8 9">
    <name type="scientific">Xylanibacillus composti</name>
    <dbReference type="NCBI Taxonomy" id="1572762"/>
    <lineage>
        <taxon>Bacteria</taxon>
        <taxon>Bacillati</taxon>
        <taxon>Bacillota</taxon>
        <taxon>Bacilli</taxon>
        <taxon>Bacillales</taxon>
        <taxon>Paenibacillaceae</taxon>
        <taxon>Xylanibacillus</taxon>
    </lineage>
</organism>
<feature type="binding site" evidence="7">
    <location>
        <position position="133"/>
    </location>
    <ligand>
        <name>a 1,2-diacyl-sn-glycero-3-phospho-(1'-sn-glycerol)</name>
        <dbReference type="ChEBI" id="CHEBI:64716"/>
    </ligand>
</feature>
<comment type="caution">
    <text evidence="8">The sequence shown here is derived from an EMBL/GenBank/DDBJ whole genome shotgun (WGS) entry which is preliminary data.</text>
</comment>
<keyword evidence="6 7" id="KW-0472">Membrane</keyword>
<evidence type="ECO:0000313" key="9">
    <source>
        <dbReference type="Proteomes" id="UP000677918"/>
    </source>
</evidence>
<dbReference type="InterPro" id="IPR001640">
    <property type="entry name" value="Lgt"/>
</dbReference>
<gene>
    <name evidence="7 8" type="primary">lgt</name>
    <name evidence="8" type="ORF">XYCOK13_43500</name>
</gene>
<dbReference type="GO" id="GO:0005886">
    <property type="term" value="C:plasma membrane"/>
    <property type="evidence" value="ECO:0007669"/>
    <property type="project" value="UniProtKB-SubCell"/>
</dbReference>
<feature type="transmembrane region" description="Helical" evidence="7">
    <location>
        <begin position="265"/>
        <end position="283"/>
    </location>
</feature>
<sequence length="306" mass="34445">MFLLDNVAFYLGPLPIYWYGIILGSGALVGLLLAIREGKRFGIPSDFFMDLLLIGVPSAIVGARLYYVIFTWDEYRDNWLSIFAIREGGIAIHGALIGAVLAAIWYTRRKGYNFWRIADICAPSLIAGQIIGRWGNFMNQEAHGGPVDPSFLRDTLHIPNFIVNHMNINGVTYHPTFLYESLWNIAGILLLFVLRRQRFMRAGELFMTYFVWYSIGRFFVEGLRTDSLAFNGPGWLEAMLNGMWAPMSWIFGEAGAIPGDANIRAAQLIGVLIILAAIVLVVTRRMLGLAHQRYVDPIQKEGYISS</sequence>
<evidence type="ECO:0000256" key="1">
    <source>
        <dbReference type="ARBA" id="ARBA00007150"/>
    </source>
</evidence>
<comment type="subcellular location">
    <subcellularLocation>
        <location evidence="7">Cell membrane</location>
        <topology evidence="7">Multi-pass membrane protein</topology>
    </subcellularLocation>
</comment>
<comment type="catalytic activity">
    <reaction evidence="7">
        <text>L-cysteinyl-[prolipoprotein] + a 1,2-diacyl-sn-glycero-3-phospho-(1'-sn-glycerol) = an S-1,2-diacyl-sn-glyceryl-L-cysteinyl-[prolipoprotein] + sn-glycerol 1-phosphate + H(+)</text>
        <dbReference type="Rhea" id="RHEA:56712"/>
        <dbReference type="Rhea" id="RHEA-COMP:14679"/>
        <dbReference type="Rhea" id="RHEA-COMP:14680"/>
        <dbReference type="ChEBI" id="CHEBI:15378"/>
        <dbReference type="ChEBI" id="CHEBI:29950"/>
        <dbReference type="ChEBI" id="CHEBI:57685"/>
        <dbReference type="ChEBI" id="CHEBI:64716"/>
        <dbReference type="ChEBI" id="CHEBI:140658"/>
        <dbReference type="EC" id="2.5.1.145"/>
    </reaction>
</comment>
<name>A0A8J4M506_9BACL</name>
<feature type="transmembrane region" description="Helical" evidence="7">
    <location>
        <begin position="176"/>
        <end position="194"/>
    </location>
</feature>
<dbReference type="NCBIfam" id="TIGR00544">
    <property type="entry name" value="lgt"/>
    <property type="match status" value="1"/>
</dbReference>
<keyword evidence="4 7" id="KW-0812">Transmembrane</keyword>
<dbReference type="AlphaFoldDB" id="A0A8J4M506"/>
<proteinExistence type="inferred from homology"/>
<dbReference type="GO" id="GO:0042158">
    <property type="term" value="P:lipoprotein biosynthetic process"/>
    <property type="evidence" value="ECO:0007669"/>
    <property type="project" value="UniProtKB-UniRule"/>
</dbReference>
<comment type="pathway">
    <text evidence="7">Protein modification; lipoprotein biosynthesis (diacylglyceryl transfer).</text>
</comment>
<evidence type="ECO:0000256" key="6">
    <source>
        <dbReference type="ARBA" id="ARBA00023136"/>
    </source>
</evidence>
<feature type="transmembrane region" description="Helical" evidence="7">
    <location>
        <begin position="47"/>
        <end position="70"/>
    </location>
</feature>
<dbReference type="EMBL" id="BOVK01000103">
    <property type="protein sequence ID" value="GIQ71526.1"/>
    <property type="molecule type" value="Genomic_DNA"/>
</dbReference>
<reference evidence="8" key="1">
    <citation type="submission" date="2021-04" db="EMBL/GenBank/DDBJ databases">
        <title>Draft genome sequence of Xylanibacillus composti strain K13.</title>
        <authorList>
            <person name="Uke A."/>
            <person name="Chhe C."/>
            <person name="Baramee S."/>
            <person name="Kosugi A."/>
        </authorList>
    </citation>
    <scope>NUCLEOTIDE SEQUENCE</scope>
    <source>
        <strain evidence="8">K13</strain>
    </source>
</reference>
<evidence type="ECO:0000256" key="4">
    <source>
        <dbReference type="ARBA" id="ARBA00022692"/>
    </source>
</evidence>
<dbReference type="GO" id="GO:0008961">
    <property type="term" value="F:phosphatidylglycerol-prolipoprotein diacylglyceryl transferase activity"/>
    <property type="evidence" value="ECO:0007669"/>
    <property type="project" value="UniProtKB-UniRule"/>
</dbReference>
<accession>A0A8J4M506</accession>
<evidence type="ECO:0000256" key="7">
    <source>
        <dbReference type="HAMAP-Rule" id="MF_01147"/>
    </source>
</evidence>
<comment type="similarity">
    <text evidence="1 7">Belongs to the Lgt family.</text>
</comment>
<keyword evidence="2 7" id="KW-1003">Cell membrane</keyword>
<feature type="transmembrane region" description="Helical" evidence="7">
    <location>
        <begin position="206"/>
        <end position="223"/>
    </location>
</feature>
<protein>
    <recommendedName>
        <fullName evidence="7">Phosphatidylglycerol--prolipoprotein diacylglyceryl transferase</fullName>
        <ecNumber evidence="7">2.5.1.145</ecNumber>
    </recommendedName>
</protein>
<feature type="transmembrane region" description="Helical" evidence="7">
    <location>
        <begin position="114"/>
        <end position="132"/>
    </location>
</feature>
<keyword evidence="3 7" id="KW-0808">Transferase</keyword>
<feature type="transmembrane region" description="Helical" evidence="7">
    <location>
        <begin position="16"/>
        <end position="35"/>
    </location>
</feature>
<keyword evidence="9" id="KW-1185">Reference proteome</keyword>
<keyword evidence="5 7" id="KW-1133">Transmembrane helix</keyword>
<comment type="function">
    <text evidence="7">Catalyzes the transfer of the diacylglyceryl group from phosphatidylglycerol to the sulfhydryl group of the N-terminal cysteine of a prolipoprotein, the first step in the formation of mature lipoproteins.</text>
</comment>
<dbReference type="PANTHER" id="PTHR30589">
    <property type="entry name" value="PROLIPOPROTEIN DIACYLGLYCERYL TRANSFERASE"/>
    <property type="match status" value="1"/>
</dbReference>
<dbReference type="UniPathway" id="UPA00664"/>
<evidence type="ECO:0000256" key="5">
    <source>
        <dbReference type="ARBA" id="ARBA00022989"/>
    </source>
</evidence>
<evidence type="ECO:0000256" key="2">
    <source>
        <dbReference type="ARBA" id="ARBA00022475"/>
    </source>
</evidence>
<dbReference type="Pfam" id="PF01790">
    <property type="entry name" value="LGT"/>
    <property type="match status" value="1"/>
</dbReference>
<dbReference type="RefSeq" id="WP_213414320.1">
    <property type="nucleotide sequence ID" value="NZ_BOVK01000103.1"/>
</dbReference>
<dbReference type="Proteomes" id="UP000677918">
    <property type="component" value="Unassembled WGS sequence"/>
</dbReference>
<dbReference type="PANTHER" id="PTHR30589:SF0">
    <property type="entry name" value="PHOSPHATIDYLGLYCEROL--PROLIPOPROTEIN DIACYLGLYCERYL TRANSFERASE"/>
    <property type="match status" value="1"/>
</dbReference>
<evidence type="ECO:0000256" key="3">
    <source>
        <dbReference type="ARBA" id="ARBA00022679"/>
    </source>
</evidence>
<dbReference type="HAMAP" id="MF_01147">
    <property type="entry name" value="Lgt"/>
    <property type="match status" value="1"/>
</dbReference>
<feature type="transmembrane region" description="Helical" evidence="7">
    <location>
        <begin position="90"/>
        <end position="107"/>
    </location>
</feature>
<dbReference type="PROSITE" id="PS01311">
    <property type="entry name" value="LGT"/>
    <property type="match status" value="1"/>
</dbReference>
<dbReference type="EC" id="2.5.1.145" evidence="7"/>